<reference evidence="1 2" key="1">
    <citation type="submission" date="2018-06" db="EMBL/GenBank/DDBJ databases">
        <title>Comparative genomics reveals the genomic features of Rhizophagus irregularis, R. cerebriforme, R. diaphanum and Gigaspora rosea, and their symbiotic lifestyle signature.</title>
        <authorList>
            <person name="Morin E."/>
            <person name="San Clemente H."/>
            <person name="Chen E.C.H."/>
            <person name="De La Providencia I."/>
            <person name="Hainaut M."/>
            <person name="Kuo A."/>
            <person name="Kohler A."/>
            <person name="Murat C."/>
            <person name="Tang N."/>
            <person name="Roy S."/>
            <person name="Loubradou J."/>
            <person name="Henrissat B."/>
            <person name="Grigoriev I.V."/>
            <person name="Corradi N."/>
            <person name="Roux C."/>
            <person name="Martin F.M."/>
        </authorList>
    </citation>
    <scope>NUCLEOTIDE SEQUENCE [LARGE SCALE GENOMIC DNA]</scope>
    <source>
        <strain evidence="1 2">DAOM 194757</strain>
    </source>
</reference>
<proteinExistence type="predicted"/>
<keyword evidence="2" id="KW-1185">Reference proteome</keyword>
<name>A0A397W603_9GLOM</name>
<dbReference type="OrthoDB" id="2417728at2759"/>
<dbReference type="Proteomes" id="UP000266673">
    <property type="component" value="Unassembled WGS sequence"/>
</dbReference>
<comment type="caution">
    <text evidence="1">The sequence shown here is derived from an EMBL/GenBank/DDBJ whole genome shotgun (WGS) entry which is preliminary data.</text>
</comment>
<sequence length="153" mass="17409">MDEHQNLTTLKIDNCAKLNEIKINYTTLGHLSLGSKPNLSSADFFGNKGLVFCDNSLKNHVERLTCMILTAKDVNLDDLKFAIKKESFKYHLHVFKSNLDATNLLSLENFLEAQQEILQLSKVLTAKEIQDILGKTREINELKTQLNKLGKYL</sequence>
<dbReference type="EMBL" id="QKWP01000038">
    <property type="protein sequence ID" value="RIB29452.1"/>
    <property type="molecule type" value="Genomic_DNA"/>
</dbReference>
<gene>
    <name evidence="1" type="ORF">C2G38_1133617</name>
</gene>
<organism evidence="1 2">
    <name type="scientific">Gigaspora rosea</name>
    <dbReference type="NCBI Taxonomy" id="44941"/>
    <lineage>
        <taxon>Eukaryota</taxon>
        <taxon>Fungi</taxon>
        <taxon>Fungi incertae sedis</taxon>
        <taxon>Mucoromycota</taxon>
        <taxon>Glomeromycotina</taxon>
        <taxon>Glomeromycetes</taxon>
        <taxon>Diversisporales</taxon>
        <taxon>Gigasporaceae</taxon>
        <taxon>Gigaspora</taxon>
    </lineage>
</organism>
<accession>A0A397W603</accession>
<evidence type="ECO:0000313" key="2">
    <source>
        <dbReference type="Proteomes" id="UP000266673"/>
    </source>
</evidence>
<protein>
    <submittedName>
        <fullName evidence="1">Uncharacterized protein</fullName>
    </submittedName>
</protein>
<evidence type="ECO:0000313" key="1">
    <source>
        <dbReference type="EMBL" id="RIB29452.1"/>
    </source>
</evidence>
<dbReference type="AlphaFoldDB" id="A0A397W603"/>